<evidence type="ECO:0000256" key="2">
    <source>
        <dbReference type="ARBA" id="ARBA00004651"/>
    </source>
</evidence>
<keyword evidence="11 13" id="KW-0472">Membrane</keyword>
<organism evidence="14 15">
    <name type="scientific">Hungatella hathewayi DSM 13479</name>
    <dbReference type="NCBI Taxonomy" id="566550"/>
    <lineage>
        <taxon>Bacteria</taxon>
        <taxon>Bacillati</taxon>
        <taxon>Bacillota</taxon>
        <taxon>Clostridia</taxon>
        <taxon>Lachnospirales</taxon>
        <taxon>Lachnospiraceae</taxon>
        <taxon>Hungatella</taxon>
    </lineage>
</organism>
<dbReference type="InterPro" id="IPR048279">
    <property type="entry name" value="MdtK-like"/>
</dbReference>
<evidence type="ECO:0000256" key="1">
    <source>
        <dbReference type="ARBA" id="ARBA00003408"/>
    </source>
</evidence>
<dbReference type="GO" id="GO:0015297">
    <property type="term" value="F:antiporter activity"/>
    <property type="evidence" value="ECO:0007669"/>
    <property type="project" value="UniProtKB-KW"/>
</dbReference>
<evidence type="ECO:0000256" key="11">
    <source>
        <dbReference type="ARBA" id="ARBA00023136"/>
    </source>
</evidence>
<comment type="function">
    <text evidence="1">Multidrug efflux pump.</text>
</comment>
<evidence type="ECO:0000256" key="7">
    <source>
        <dbReference type="ARBA" id="ARBA00022475"/>
    </source>
</evidence>
<feature type="transmembrane region" description="Helical" evidence="13">
    <location>
        <begin position="405"/>
        <end position="429"/>
    </location>
</feature>
<keyword evidence="9 13" id="KW-1133">Transmembrane helix</keyword>
<evidence type="ECO:0000256" key="5">
    <source>
        <dbReference type="ARBA" id="ARBA00022448"/>
    </source>
</evidence>
<dbReference type="AlphaFoldDB" id="D3A949"/>
<feature type="transmembrane region" description="Helical" evidence="13">
    <location>
        <begin position="435"/>
        <end position="460"/>
    </location>
</feature>
<dbReference type="EMBL" id="ACIO01000010">
    <property type="protein sequence ID" value="EFD01652.1"/>
    <property type="molecule type" value="Genomic_DNA"/>
</dbReference>
<comment type="subcellular location">
    <subcellularLocation>
        <location evidence="2">Cell membrane</location>
        <topology evidence="2">Multi-pass membrane protein</topology>
    </subcellularLocation>
</comment>
<comment type="similarity">
    <text evidence="3">Belongs to the multi antimicrobial extrusion (MATE) (TC 2.A.66.1) family.</text>
</comment>
<evidence type="ECO:0000256" key="10">
    <source>
        <dbReference type="ARBA" id="ARBA00023065"/>
    </source>
</evidence>
<protein>
    <recommendedName>
        <fullName evidence="4">Probable multidrug resistance protein NorM</fullName>
    </recommendedName>
    <alternativeName>
        <fullName evidence="12">Multidrug-efflux transporter</fullName>
    </alternativeName>
</protein>
<dbReference type="PANTHER" id="PTHR43298">
    <property type="entry name" value="MULTIDRUG RESISTANCE PROTEIN NORM-RELATED"/>
    <property type="match status" value="1"/>
</dbReference>
<keyword evidence="5" id="KW-0813">Transport</keyword>
<evidence type="ECO:0000313" key="15">
    <source>
        <dbReference type="Proteomes" id="UP000004968"/>
    </source>
</evidence>
<dbReference type="PANTHER" id="PTHR43298:SF2">
    <property type="entry name" value="FMN_FAD EXPORTER YEEO-RELATED"/>
    <property type="match status" value="1"/>
</dbReference>
<feature type="transmembrane region" description="Helical" evidence="13">
    <location>
        <begin position="23"/>
        <end position="43"/>
    </location>
</feature>
<evidence type="ECO:0000313" key="14">
    <source>
        <dbReference type="EMBL" id="EFD01652.1"/>
    </source>
</evidence>
<dbReference type="Proteomes" id="UP000004968">
    <property type="component" value="Unassembled WGS sequence"/>
</dbReference>
<gene>
    <name evidence="14" type="ORF">CLOSTHATH_00119</name>
</gene>
<feature type="transmembrane region" description="Helical" evidence="13">
    <location>
        <begin position="154"/>
        <end position="178"/>
    </location>
</feature>
<accession>D3A949</accession>
<dbReference type="PIRSF" id="PIRSF006603">
    <property type="entry name" value="DinF"/>
    <property type="match status" value="1"/>
</dbReference>
<dbReference type="InterPro" id="IPR050222">
    <property type="entry name" value="MATE_MdtK"/>
</dbReference>
<evidence type="ECO:0000256" key="13">
    <source>
        <dbReference type="SAM" id="Phobius"/>
    </source>
</evidence>
<dbReference type="Pfam" id="PF01554">
    <property type="entry name" value="MatE"/>
    <property type="match status" value="2"/>
</dbReference>
<dbReference type="GO" id="GO:0006811">
    <property type="term" value="P:monoatomic ion transport"/>
    <property type="evidence" value="ECO:0007669"/>
    <property type="project" value="UniProtKB-KW"/>
</dbReference>
<feature type="transmembrane region" description="Helical" evidence="13">
    <location>
        <begin position="76"/>
        <end position="97"/>
    </location>
</feature>
<keyword evidence="8 13" id="KW-0812">Transmembrane</keyword>
<proteinExistence type="inferred from homology"/>
<comment type="caution">
    <text evidence="14">The sequence shown here is derived from an EMBL/GenBank/DDBJ whole genome shotgun (WGS) entry which is preliminary data.</text>
</comment>
<dbReference type="GO" id="GO:0005886">
    <property type="term" value="C:plasma membrane"/>
    <property type="evidence" value="ECO:0007669"/>
    <property type="project" value="UniProtKB-SubCell"/>
</dbReference>
<keyword evidence="10" id="KW-0406">Ion transport</keyword>
<keyword evidence="7" id="KW-1003">Cell membrane</keyword>
<evidence type="ECO:0000256" key="9">
    <source>
        <dbReference type="ARBA" id="ARBA00022989"/>
    </source>
</evidence>
<dbReference type="InterPro" id="IPR002528">
    <property type="entry name" value="MATE_fam"/>
</dbReference>
<evidence type="ECO:0000256" key="3">
    <source>
        <dbReference type="ARBA" id="ARBA00010199"/>
    </source>
</evidence>
<feature type="transmembrane region" description="Helical" evidence="13">
    <location>
        <begin position="212"/>
        <end position="233"/>
    </location>
</feature>
<feature type="transmembrane region" description="Helical" evidence="13">
    <location>
        <begin position="185"/>
        <end position="206"/>
    </location>
</feature>
<reference evidence="14 15" key="1">
    <citation type="submission" date="2010-01" db="EMBL/GenBank/DDBJ databases">
        <authorList>
            <person name="Weinstock G."/>
            <person name="Sodergren E."/>
            <person name="Clifton S."/>
            <person name="Fulton L."/>
            <person name="Fulton B."/>
            <person name="Courtney L."/>
            <person name="Fronick C."/>
            <person name="Harrison M."/>
            <person name="Strong C."/>
            <person name="Farmer C."/>
            <person name="Delahaunty K."/>
            <person name="Markovic C."/>
            <person name="Hall O."/>
            <person name="Minx P."/>
            <person name="Tomlinson C."/>
            <person name="Mitreva M."/>
            <person name="Nelson J."/>
            <person name="Hou S."/>
            <person name="Wollam A."/>
            <person name="Pepin K.H."/>
            <person name="Johnson M."/>
            <person name="Bhonagiri V."/>
            <person name="Nash W.E."/>
            <person name="Warren W."/>
            <person name="Chinwalla A."/>
            <person name="Mardis E.R."/>
            <person name="Wilson R.K."/>
        </authorList>
    </citation>
    <scope>NUCLEOTIDE SEQUENCE [LARGE SCALE GENOMIC DNA]</scope>
    <source>
        <strain evidence="14 15">DSM 13479</strain>
    </source>
</reference>
<feature type="transmembrane region" description="Helical" evidence="13">
    <location>
        <begin position="337"/>
        <end position="360"/>
    </location>
</feature>
<evidence type="ECO:0000256" key="8">
    <source>
        <dbReference type="ARBA" id="ARBA00022692"/>
    </source>
</evidence>
<feature type="transmembrane region" description="Helical" evidence="13">
    <location>
        <begin position="118"/>
        <end position="142"/>
    </location>
</feature>
<dbReference type="GO" id="GO:0042910">
    <property type="term" value="F:xenobiotic transmembrane transporter activity"/>
    <property type="evidence" value="ECO:0007669"/>
    <property type="project" value="InterPro"/>
</dbReference>
<name>D3A949_9FIRM</name>
<sequence length="466" mass="50624">MKNGKLCFAKGGERSVRACNKTIDMTTGSSVGCIMYFALPIILGNLFQQLYSLTDAVIVGRFVNLNALAAIGGTGWVRWAILGVCMDCTLGFGIVASRRIGAGDWNGFKEVLAAGVEFVLAAGFLLTLFTCLSLDFVLELLHIPENIYEDARLYLWYASVSIPIGLIYNMTCAFLRAVGNSRGPFAAVVLSTLINVSLDLYFIVGLRWGVCGAARATLIAQTSAAVFVLFLAVRHELFQTTRKNWKYNPGILRETAGLWIPMFFNSIAISAGGVIVQRYINSSGAIVAAGIDAGEKIYCLLETVEKAVCSAISVFVGQNLGAMKIARIRKGMKSMTIFAFFFSVWLAFVLTVYGDSLIGLFLNKNQDPADLEGAYRAARVYLNVQCISVFFMVPMHFYRGAVQALGYAVYPMIAAFLQIAARWITVALFVPALGLVGLCLPDGVAALASLPVVVIPYFVFMRGCKK</sequence>
<dbReference type="HOGENOM" id="CLU_012893_5_0_9"/>
<feature type="transmembrane region" description="Helical" evidence="13">
    <location>
        <begin position="380"/>
        <end position="398"/>
    </location>
</feature>
<evidence type="ECO:0000256" key="12">
    <source>
        <dbReference type="ARBA" id="ARBA00031636"/>
    </source>
</evidence>
<evidence type="ECO:0000256" key="4">
    <source>
        <dbReference type="ARBA" id="ARBA00020268"/>
    </source>
</evidence>
<keyword evidence="6" id="KW-0050">Antiport</keyword>
<evidence type="ECO:0000256" key="6">
    <source>
        <dbReference type="ARBA" id="ARBA00022449"/>
    </source>
</evidence>